<dbReference type="InterPro" id="IPR011990">
    <property type="entry name" value="TPR-like_helical_dom_sf"/>
</dbReference>
<dbReference type="STRING" id="768670.Calni_0635"/>
<name>E4TFZ7_CALNY</name>
<dbReference type="HOGENOM" id="CLU_325900_0_0_0"/>
<reference key="1">
    <citation type="submission" date="2010-11" db="EMBL/GenBank/DDBJ databases">
        <title>The complete genome of chromosome of Calditerrivibrio nitroreducens DSM 19672.</title>
        <authorList>
            <consortium name="US DOE Joint Genome Institute (JGI-PGF)"/>
            <person name="Lucas S."/>
            <person name="Copeland A."/>
            <person name="Lapidus A."/>
            <person name="Bruce D."/>
            <person name="Goodwin L."/>
            <person name="Pitluck S."/>
            <person name="Kyrpides N."/>
            <person name="Mavromatis K."/>
            <person name="Ivanova N."/>
            <person name="Mikhailova N."/>
            <person name="Zeytun A."/>
            <person name="Brettin T."/>
            <person name="Detter J.C."/>
            <person name="Tapia R."/>
            <person name="Han C."/>
            <person name="Land M."/>
            <person name="Hauser L."/>
            <person name="Markowitz V."/>
            <person name="Cheng J.-F."/>
            <person name="Hugenholtz P."/>
            <person name="Woyke T."/>
            <person name="Wu D."/>
            <person name="Spring S."/>
            <person name="Schroeder M."/>
            <person name="Brambilla E."/>
            <person name="Klenk H.-P."/>
            <person name="Eisen J.A."/>
        </authorList>
    </citation>
    <scope>NUCLEOTIDE SEQUENCE [LARGE SCALE GENOMIC DNA]</scope>
    <source>
        <strain>DSM 19672</strain>
    </source>
</reference>
<dbReference type="KEGG" id="cni:Calni_0635"/>
<evidence type="ECO:0000313" key="2">
    <source>
        <dbReference type="Proteomes" id="UP000007039"/>
    </source>
</evidence>
<evidence type="ECO:0008006" key="3">
    <source>
        <dbReference type="Google" id="ProtNLM"/>
    </source>
</evidence>
<evidence type="ECO:0000313" key="1">
    <source>
        <dbReference type="EMBL" id="ADR18547.1"/>
    </source>
</evidence>
<sequence length="892" mass="104011" precursor="true">MKKNFLYLLVLIFSFAVDGHSRIKLPEFSFIGKEIGKTTVKPSFVDINIKFKAESSVNIYLEKLKIEHQKIDKNEYSFEEPGFFFGGTVRTALASIFVGNKAYRNYIAKKFFQKEYLYVVDGYEKYSEKLKGGDFETEIKLFYAIALMETSNPNRAVEILEELSFNNDNVSFFAQDKLFEYLNKTDSLEKKIAICGKLSNFTEYSLNSCLDAYYKKDLYDEIIAISDKKSDLIDKNKQLLVYKIAAQYAKGDLNNVAKYDPDTYKDVVAYIADANLEKGELNKAESMINRIEQKEVKDFYQLKLAIIKKDTSFIKSNLNNITTDNNKLFLVLYYISKNFDNLDIELLKNLKFEKPVYYDYINFYIGLYLVKEKEYMEASTYLNKISFYEELIQNSIFYLGVCYYYTDYGLSDIFFNRYLGIGKDPEKLNIARYMIAQFLFVDKKYDDALKSLDKCEMIQCNELKAEIYFNKGDYNKAASVATFVITDRGFLIAASSLFNLKNYEGALQYLNKIQNATRESNFLKMLTYFKLGEIPKGLDIYKKYNYDREFTENAVSYLYLGNYYSEVINILKTKDKITAEQELMLANSYFSIGNHNESVKRYFDLIDKKVYVYESAMAIFSIAQQHKDMKMLGNILSKVSNLKFENKDTLLLSMIRYLFENGDKKIALEQINKFLKSFPTSNYLKDAYILRGYINESLGFLDDCIKDADRVIDYNPKDEEAYYIKAICSKKINKGTSLKIFEDLANKSVRFKEVSLKEIVSLSDDPAQISNYLPQVKSIDILLYYKTLVRMLGLLEVRKDFPEYDKYIDELIASRDESFVPAGYYYKSVLMYTKNDSKTALNYAMRCHYLFPKSPFTYKALQLAMQIYKKNNDQESAKKVEDIIKNYDKGGN</sequence>
<proteinExistence type="predicted"/>
<gene>
    <name evidence="1" type="ordered locus">Calni_0635</name>
</gene>
<dbReference type="Gene3D" id="1.25.40.10">
    <property type="entry name" value="Tetratricopeptide repeat domain"/>
    <property type="match status" value="2"/>
</dbReference>
<dbReference type="SUPFAM" id="SSF48452">
    <property type="entry name" value="TPR-like"/>
    <property type="match status" value="2"/>
</dbReference>
<dbReference type="OrthoDB" id="9764116at2"/>
<dbReference type="RefSeq" id="WP_013450760.1">
    <property type="nucleotide sequence ID" value="NC_014758.1"/>
</dbReference>
<reference evidence="1 2" key="2">
    <citation type="journal article" date="2011" name="Stand. Genomic Sci.">
        <title>Complete genome sequence of Calditerrivibrio nitroreducens type strain (Yu37-1).</title>
        <authorList>
            <person name="Pitluck S."/>
            <person name="Sikorski J."/>
            <person name="Zeytun A."/>
            <person name="Lapidus A."/>
            <person name="Nolan M."/>
            <person name="Lucas S."/>
            <person name="Hammon N."/>
            <person name="Deshpande S."/>
            <person name="Cheng J.F."/>
            <person name="Tapia R."/>
            <person name="Han C."/>
            <person name="Goodwin L."/>
            <person name="Liolios K."/>
            <person name="Pagani I."/>
            <person name="Ivanova N."/>
            <person name="Mavromatis K."/>
            <person name="Pati A."/>
            <person name="Chen A."/>
            <person name="Palaniappan K."/>
            <person name="Hauser L."/>
            <person name="Chang Y.J."/>
            <person name="Jeffries C.D."/>
            <person name="Detter J.C."/>
            <person name="Brambilla E."/>
            <person name="Djao O.D."/>
            <person name="Rohde M."/>
            <person name="Spring S."/>
            <person name="Goker M."/>
            <person name="Woyke T."/>
            <person name="Bristow J."/>
            <person name="Eisen J.A."/>
            <person name="Markowitz V."/>
            <person name="Hugenholtz P."/>
            <person name="Kyrpides N.C."/>
            <person name="Klenk H.P."/>
            <person name="Land M."/>
        </authorList>
    </citation>
    <scope>NUCLEOTIDE SEQUENCE [LARGE SCALE GENOMIC DNA]</scope>
    <source>
        <strain evidence="2">DSM 19672 / NBRC 101217 / Yu37-1</strain>
    </source>
</reference>
<organism evidence="1 2">
    <name type="scientific">Calditerrivibrio nitroreducens (strain DSM 19672 / NBRC 101217 / Yu37-1)</name>
    <dbReference type="NCBI Taxonomy" id="768670"/>
    <lineage>
        <taxon>Bacteria</taxon>
        <taxon>Pseudomonadati</taxon>
        <taxon>Deferribacterota</taxon>
        <taxon>Deferribacteres</taxon>
        <taxon>Deferribacterales</taxon>
        <taxon>Calditerrivibrionaceae</taxon>
    </lineage>
</organism>
<dbReference type="eggNOG" id="COG0457">
    <property type="taxonomic scope" value="Bacteria"/>
</dbReference>
<accession>E4TFZ7</accession>
<keyword evidence="2" id="KW-1185">Reference proteome</keyword>
<dbReference type="EMBL" id="CP002347">
    <property type="protein sequence ID" value="ADR18547.1"/>
    <property type="molecule type" value="Genomic_DNA"/>
</dbReference>
<dbReference type="AlphaFoldDB" id="E4TFZ7"/>
<protein>
    <recommendedName>
        <fullName evidence="3">Tetratricopeptide TPR_1 repeat-containing protein</fullName>
    </recommendedName>
</protein>
<dbReference type="Proteomes" id="UP000007039">
    <property type="component" value="Chromosome"/>
</dbReference>